<name>A0A9N7UEH9_PLEPL</name>
<dbReference type="Proteomes" id="UP001153269">
    <property type="component" value="Unassembled WGS sequence"/>
</dbReference>
<proteinExistence type="predicted"/>
<evidence type="ECO:0000313" key="3">
    <source>
        <dbReference type="Proteomes" id="UP001153269"/>
    </source>
</evidence>
<evidence type="ECO:0000313" key="2">
    <source>
        <dbReference type="EMBL" id="CAB1429935.1"/>
    </source>
</evidence>
<sequence length="108" mass="11699">MDICLGTVPVRTNPSRCALWMNTGAPLASFQTRTLFELGVQSSQVTQQTFKPCPRLLAPSSPPPRCVNPEPKQKLESAAGGQTEMQVISLQSAADPLSFAFIIRVPED</sequence>
<comment type="caution">
    <text evidence="2">The sequence shown here is derived from an EMBL/GenBank/DDBJ whole genome shotgun (WGS) entry which is preliminary data.</text>
</comment>
<feature type="region of interest" description="Disordered" evidence="1">
    <location>
        <begin position="58"/>
        <end position="81"/>
    </location>
</feature>
<dbReference type="EMBL" id="CADEAL010001187">
    <property type="protein sequence ID" value="CAB1429935.1"/>
    <property type="molecule type" value="Genomic_DNA"/>
</dbReference>
<gene>
    <name evidence="2" type="ORF">PLEPLA_LOCUS17915</name>
</gene>
<organism evidence="2 3">
    <name type="scientific">Pleuronectes platessa</name>
    <name type="common">European plaice</name>
    <dbReference type="NCBI Taxonomy" id="8262"/>
    <lineage>
        <taxon>Eukaryota</taxon>
        <taxon>Metazoa</taxon>
        <taxon>Chordata</taxon>
        <taxon>Craniata</taxon>
        <taxon>Vertebrata</taxon>
        <taxon>Euteleostomi</taxon>
        <taxon>Actinopterygii</taxon>
        <taxon>Neopterygii</taxon>
        <taxon>Teleostei</taxon>
        <taxon>Neoteleostei</taxon>
        <taxon>Acanthomorphata</taxon>
        <taxon>Carangaria</taxon>
        <taxon>Pleuronectiformes</taxon>
        <taxon>Pleuronectoidei</taxon>
        <taxon>Pleuronectidae</taxon>
        <taxon>Pleuronectes</taxon>
    </lineage>
</organism>
<protein>
    <submittedName>
        <fullName evidence="2">Uncharacterized protein</fullName>
    </submittedName>
</protein>
<accession>A0A9N7UEH9</accession>
<dbReference type="AlphaFoldDB" id="A0A9N7UEH9"/>
<keyword evidence="3" id="KW-1185">Reference proteome</keyword>
<reference evidence="2" key="1">
    <citation type="submission" date="2020-03" db="EMBL/GenBank/DDBJ databases">
        <authorList>
            <person name="Weist P."/>
        </authorList>
    </citation>
    <scope>NUCLEOTIDE SEQUENCE</scope>
</reference>
<evidence type="ECO:0000256" key="1">
    <source>
        <dbReference type="SAM" id="MobiDB-lite"/>
    </source>
</evidence>